<evidence type="ECO:0000313" key="2">
    <source>
        <dbReference type="Proteomes" id="UP000323824"/>
    </source>
</evidence>
<evidence type="ECO:0000313" key="1">
    <source>
        <dbReference type="EMBL" id="QEN04184.1"/>
    </source>
</evidence>
<gene>
    <name evidence="1" type="ORF">EW093_05520</name>
</gene>
<proteinExistence type="predicted"/>
<reference evidence="1 2" key="2">
    <citation type="submission" date="2019-09" db="EMBL/GenBank/DDBJ databases">
        <title>Complete Genome Sequence and Methylome Analysis of free living Spirochaetas.</title>
        <authorList>
            <person name="Leshcheva N."/>
            <person name="Mikheeva N."/>
        </authorList>
    </citation>
    <scope>NUCLEOTIDE SEQUENCE [LARGE SCALE GENOMIC DNA]</scope>
    <source>
        <strain evidence="1 2">P</strain>
    </source>
</reference>
<dbReference type="KEGG" id="sper:EW093_05520"/>
<protein>
    <submittedName>
        <fullName evidence="1">Helix-turn-helix domain-containing protein</fullName>
    </submittedName>
</protein>
<dbReference type="EMBL" id="CP035807">
    <property type="protein sequence ID" value="QEN04184.1"/>
    <property type="molecule type" value="Genomic_DNA"/>
</dbReference>
<accession>A0A5C1QBZ3</accession>
<reference evidence="1 2" key="1">
    <citation type="submission" date="2019-02" db="EMBL/GenBank/DDBJ databases">
        <authorList>
            <person name="Fomenkov A."/>
            <person name="Dubinina G."/>
            <person name="Grabovich M."/>
            <person name="Vincze T."/>
            <person name="Roberts R.J."/>
        </authorList>
    </citation>
    <scope>NUCLEOTIDE SEQUENCE [LARGE SCALE GENOMIC DNA]</scope>
    <source>
        <strain evidence="1 2">P</strain>
    </source>
</reference>
<sequence>MRYFEQNNIKLPFSKEEKLFIYSFYSKKKNIHKYFTLIKPETILYSWKKAINNIWTYNSTCKRKGRPQISYKIRNLIKSMKVDNYLWGCLRIRDELIKLNIDISRETIRKIISDFRKQNIIKPNYSWSTFLRSHWNSLFACDFFTVDFFVGCIPSSKT</sequence>
<dbReference type="RefSeq" id="WP_149567435.1">
    <property type="nucleotide sequence ID" value="NZ_CP035807.1"/>
</dbReference>
<name>A0A5C1QBZ3_9SPIO</name>
<dbReference type="Proteomes" id="UP000323824">
    <property type="component" value="Chromosome"/>
</dbReference>
<keyword evidence="2" id="KW-1185">Reference proteome</keyword>
<organism evidence="1 2">
    <name type="scientific">Thiospirochaeta perfilievii</name>
    <dbReference type="NCBI Taxonomy" id="252967"/>
    <lineage>
        <taxon>Bacteria</taxon>
        <taxon>Pseudomonadati</taxon>
        <taxon>Spirochaetota</taxon>
        <taxon>Spirochaetia</taxon>
        <taxon>Spirochaetales</taxon>
        <taxon>Spirochaetaceae</taxon>
        <taxon>Thiospirochaeta</taxon>
    </lineage>
</organism>
<dbReference type="AlphaFoldDB" id="A0A5C1QBZ3"/>
<dbReference type="OrthoDB" id="239066at2"/>